<keyword evidence="2" id="KW-0547">Nucleotide-binding</keyword>
<dbReference type="PANTHER" id="PTHR19375">
    <property type="entry name" value="HEAT SHOCK PROTEIN 70KDA"/>
    <property type="match status" value="1"/>
</dbReference>
<comment type="caution">
    <text evidence="4">The sequence shown here is derived from an EMBL/GenBank/DDBJ whole genome shotgun (WGS) entry which is preliminary data.</text>
</comment>
<keyword evidence="3" id="KW-0067">ATP-binding</keyword>
<comment type="similarity">
    <text evidence="1">Belongs to the heat shock protein 70 family.</text>
</comment>
<dbReference type="Proteomes" id="UP000708208">
    <property type="component" value="Unassembled WGS sequence"/>
</dbReference>
<keyword evidence="5" id="KW-1185">Reference proteome</keyword>
<dbReference type="InterPro" id="IPR013126">
    <property type="entry name" value="Hsp_70_fam"/>
</dbReference>
<dbReference type="GO" id="GO:0140662">
    <property type="term" value="F:ATP-dependent protein folding chaperone"/>
    <property type="evidence" value="ECO:0007669"/>
    <property type="project" value="InterPro"/>
</dbReference>
<dbReference type="Pfam" id="PF00012">
    <property type="entry name" value="HSP70"/>
    <property type="match status" value="1"/>
</dbReference>
<dbReference type="GO" id="GO:0005524">
    <property type="term" value="F:ATP binding"/>
    <property type="evidence" value="ECO:0007669"/>
    <property type="project" value="UniProtKB-KW"/>
</dbReference>
<reference evidence="4" key="1">
    <citation type="submission" date="2021-06" db="EMBL/GenBank/DDBJ databases">
        <authorList>
            <person name="Hodson N. C."/>
            <person name="Mongue J. A."/>
            <person name="Jaron S. K."/>
        </authorList>
    </citation>
    <scope>NUCLEOTIDE SEQUENCE</scope>
</reference>
<protein>
    <submittedName>
        <fullName evidence="4">Uncharacterized protein</fullName>
    </submittedName>
</protein>
<accession>A0A8J2PY92</accession>
<evidence type="ECO:0000313" key="4">
    <source>
        <dbReference type="EMBL" id="CAG7826350.1"/>
    </source>
</evidence>
<name>A0A8J2PY92_9HEXA</name>
<gene>
    <name evidence="4" type="ORF">AFUS01_LOCUS36405</name>
</gene>
<evidence type="ECO:0000313" key="5">
    <source>
        <dbReference type="Proteomes" id="UP000708208"/>
    </source>
</evidence>
<dbReference type="FunFam" id="3.30.420.40:FF:000028">
    <property type="entry name" value="heat shock 70 kDa protein-like"/>
    <property type="match status" value="1"/>
</dbReference>
<organism evidence="4 5">
    <name type="scientific">Allacma fusca</name>
    <dbReference type="NCBI Taxonomy" id="39272"/>
    <lineage>
        <taxon>Eukaryota</taxon>
        <taxon>Metazoa</taxon>
        <taxon>Ecdysozoa</taxon>
        <taxon>Arthropoda</taxon>
        <taxon>Hexapoda</taxon>
        <taxon>Collembola</taxon>
        <taxon>Symphypleona</taxon>
        <taxon>Sminthuridae</taxon>
        <taxon>Allacma</taxon>
    </lineage>
</organism>
<sequence length="83" mass="8856">YLSTKVQNAVVAVPANFNDAEQKATRDAGIEAGFTDIRVINEPTGAAIAYNLQRKSSDAKIDLRTSIWFNALGSETASSIPAN</sequence>
<dbReference type="AlphaFoldDB" id="A0A8J2PY92"/>
<dbReference type="EMBL" id="CAJVCH010539484">
    <property type="protein sequence ID" value="CAG7826350.1"/>
    <property type="molecule type" value="Genomic_DNA"/>
</dbReference>
<evidence type="ECO:0000256" key="2">
    <source>
        <dbReference type="ARBA" id="ARBA00022741"/>
    </source>
</evidence>
<evidence type="ECO:0000256" key="1">
    <source>
        <dbReference type="ARBA" id="ARBA00007381"/>
    </source>
</evidence>
<evidence type="ECO:0000256" key="3">
    <source>
        <dbReference type="ARBA" id="ARBA00022840"/>
    </source>
</evidence>
<dbReference type="OrthoDB" id="2401965at2759"/>
<proteinExistence type="inferred from homology"/>
<feature type="non-terminal residue" evidence="4">
    <location>
        <position position="1"/>
    </location>
</feature>